<organism evidence="2 3">
    <name type="scientific">Populus alba x Populus x berolinensis</name>
    <dbReference type="NCBI Taxonomy" id="444605"/>
    <lineage>
        <taxon>Eukaryota</taxon>
        <taxon>Viridiplantae</taxon>
        <taxon>Streptophyta</taxon>
        <taxon>Embryophyta</taxon>
        <taxon>Tracheophyta</taxon>
        <taxon>Spermatophyta</taxon>
        <taxon>Magnoliopsida</taxon>
        <taxon>eudicotyledons</taxon>
        <taxon>Gunneridae</taxon>
        <taxon>Pentapetalae</taxon>
        <taxon>rosids</taxon>
        <taxon>fabids</taxon>
        <taxon>Malpighiales</taxon>
        <taxon>Salicaceae</taxon>
        <taxon>Saliceae</taxon>
        <taxon>Populus</taxon>
    </lineage>
</organism>
<keyword evidence="1" id="KW-1133">Transmembrane helix</keyword>
<evidence type="ECO:0000313" key="2">
    <source>
        <dbReference type="EMBL" id="KAJ7013750.1"/>
    </source>
</evidence>
<keyword evidence="3" id="KW-1185">Reference proteome</keyword>
<evidence type="ECO:0000256" key="1">
    <source>
        <dbReference type="SAM" id="Phobius"/>
    </source>
</evidence>
<proteinExistence type="predicted"/>
<comment type="caution">
    <text evidence="2">The sequence shown here is derived from an EMBL/GenBank/DDBJ whole genome shotgun (WGS) entry which is preliminary data.</text>
</comment>
<name>A0AAD6RSI1_9ROSI</name>
<keyword evidence="1" id="KW-0472">Membrane</keyword>
<protein>
    <submittedName>
        <fullName evidence="2">Uncharacterized protein</fullName>
    </submittedName>
</protein>
<sequence length="61" mass="7155">MNQFLVIQYTLFPLRSFLKVQNIGSIINRSGICIWYGYFFLTIGSIFIHVFSKKWIFSSGL</sequence>
<feature type="transmembrane region" description="Helical" evidence="1">
    <location>
        <begin position="32"/>
        <end position="51"/>
    </location>
</feature>
<keyword evidence="1" id="KW-0812">Transmembrane</keyword>
<dbReference type="Proteomes" id="UP001164929">
    <property type="component" value="Chromosome 1"/>
</dbReference>
<evidence type="ECO:0000313" key="3">
    <source>
        <dbReference type="Proteomes" id="UP001164929"/>
    </source>
</evidence>
<gene>
    <name evidence="2" type="ORF">NC653_003406</name>
</gene>
<dbReference type="EMBL" id="JAQIZT010000001">
    <property type="protein sequence ID" value="KAJ7013750.1"/>
    <property type="molecule type" value="Genomic_DNA"/>
</dbReference>
<reference evidence="2 3" key="1">
    <citation type="journal article" date="2023" name="Mol. Ecol. Resour.">
        <title>Chromosome-level genome assembly of a triploid poplar Populus alba 'Berolinensis'.</title>
        <authorList>
            <person name="Chen S."/>
            <person name="Yu Y."/>
            <person name="Wang X."/>
            <person name="Wang S."/>
            <person name="Zhang T."/>
            <person name="Zhou Y."/>
            <person name="He R."/>
            <person name="Meng N."/>
            <person name="Wang Y."/>
            <person name="Liu W."/>
            <person name="Liu Z."/>
            <person name="Liu J."/>
            <person name="Guo Q."/>
            <person name="Huang H."/>
            <person name="Sederoff R.R."/>
            <person name="Wang G."/>
            <person name="Qu G."/>
            <person name="Chen S."/>
        </authorList>
    </citation>
    <scope>NUCLEOTIDE SEQUENCE [LARGE SCALE GENOMIC DNA]</scope>
    <source>
        <strain evidence="2">SC-2020</strain>
    </source>
</reference>
<dbReference type="AlphaFoldDB" id="A0AAD6RSI1"/>
<accession>A0AAD6RSI1</accession>